<gene>
    <name evidence="2" type="ORF">GGQ87_000621</name>
</gene>
<sequence length="82" mass="8955">MPVYYFHLRDGHDSLLDPDGRKLEGVEAIAQSALAEARALISEEARQGRIRLDQRIDVEDGKGRVVHTQPFAKAVEITGGGG</sequence>
<accession>A0A7X5YIG6</accession>
<comment type="caution">
    <text evidence="2">The sequence shown here is derived from an EMBL/GenBank/DDBJ whole genome shotgun (WGS) entry which is preliminary data.</text>
</comment>
<dbReference type="InterPro" id="IPR054189">
    <property type="entry name" value="DUF6894"/>
</dbReference>
<evidence type="ECO:0000259" key="1">
    <source>
        <dbReference type="Pfam" id="PF21834"/>
    </source>
</evidence>
<evidence type="ECO:0000313" key="3">
    <source>
        <dbReference type="Proteomes" id="UP000587415"/>
    </source>
</evidence>
<organism evidence="2 3">
    <name type="scientific">Brevundimonas alba</name>
    <dbReference type="NCBI Taxonomy" id="74314"/>
    <lineage>
        <taxon>Bacteria</taxon>
        <taxon>Pseudomonadati</taxon>
        <taxon>Pseudomonadota</taxon>
        <taxon>Alphaproteobacteria</taxon>
        <taxon>Caulobacterales</taxon>
        <taxon>Caulobacteraceae</taxon>
        <taxon>Brevundimonas</taxon>
    </lineage>
</organism>
<dbReference type="RefSeq" id="WP_168045249.1">
    <property type="nucleotide sequence ID" value="NZ_JAATJM010000001.1"/>
</dbReference>
<dbReference type="Pfam" id="PF21834">
    <property type="entry name" value="DUF6894"/>
    <property type="match status" value="1"/>
</dbReference>
<dbReference type="Proteomes" id="UP000587415">
    <property type="component" value="Unassembled WGS sequence"/>
</dbReference>
<dbReference type="AlphaFoldDB" id="A0A7X5YIG6"/>
<name>A0A7X5YIG6_9CAUL</name>
<dbReference type="EMBL" id="JAATJM010000001">
    <property type="protein sequence ID" value="NJC40363.1"/>
    <property type="molecule type" value="Genomic_DNA"/>
</dbReference>
<reference evidence="2 3" key="1">
    <citation type="submission" date="2020-03" db="EMBL/GenBank/DDBJ databases">
        <title>Genomic Encyclopedia of Type Strains, Phase IV (KMG-IV): sequencing the most valuable type-strain genomes for metagenomic binning, comparative biology and taxonomic classification.</title>
        <authorList>
            <person name="Goeker M."/>
        </authorList>
    </citation>
    <scope>NUCLEOTIDE SEQUENCE [LARGE SCALE GENOMIC DNA]</scope>
    <source>
        <strain evidence="2 3">DSM 4736</strain>
    </source>
</reference>
<feature type="domain" description="DUF6894" evidence="1">
    <location>
        <begin position="4"/>
        <end position="72"/>
    </location>
</feature>
<proteinExistence type="predicted"/>
<keyword evidence="3" id="KW-1185">Reference proteome</keyword>
<evidence type="ECO:0000313" key="2">
    <source>
        <dbReference type="EMBL" id="NJC40363.1"/>
    </source>
</evidence>
<protein>
    <recommendedName>
        <fullName evidence="1">DUF6894 domain-containing protein</fullName>
    </recommendedName>
</protein>